<keyword evidence="2" id="KW-1185">Reference proteome</keyword>
<accession>A0AAV4NF58</accession>
<dbReference type="EMBL" id="BPLR01003226">
    <property type="protein sequence ID" value="GIX82331.1"/>
    <property type="molecule type" value="Genomic_DNA"/>
</dbReference>
<evidence type="ECO:0000313" key="2">
    <source>
        <dbReference type="Proteomes" id="UP001054945"/>
    </source>
</evidence>
<gene>
    <name evidence="1" type="ORF">CEXT_137821</name>
</gene>
<dbReference type="Proteomes" id="UP001054945">
    <property type="component" value="Unassembled WGS sequence"/>
</dbReference>
<evidence type="ECO:0000313" key="1">
    <source>
        <dbReference type="EMBL" id="GIX82331.1"/>
    </source>
</evidence>
<name>A0AAV4NF58_CAEEX</name>
<sequence>MKNSKPQNFGSKYPSGRWLNASTRGNASVTFVNKVSEHFLKLFRTLLHREKSAATSQSRSFASGRNFWSPVRKVRASPPSSARHMSPNR</sequence>
<organism evidence="1 2">
    <name type="scientific">Caerostris extrusa</name>
    <name type="common">Bark spider</name>
    <name type="synonym">Caerostris bankana</name>
    <dbReference type="NCBI Taxonomy" id="172846"/>
    <lineage>
        <taxon>Eukaryota</taxon>
        <taxon>Metazoa</taxon>
        <taxon>Ecdysozoa</taxon>
        <taxon>Arthropoda</taxon>
        <taxon>Chelicerata</taxon>
        <taxon>Arachnida</taxon>
        <taxon>Araneae</taxon>
        <taxon>Araneomorphae</taxon>
        <taxon>Entelegynae</taxon>
        <taxon>Araneoidea</taxon>
        <taxon>Araneidae</taxon>
        <taxon>Caerostris</taxon>
    </lineage>
</organism>
<comment type="caution">
    <text evidence="1">The sequence shown here is derived from an EMBL/GenBank/DDBJ whole genome shotgun (WGS) entry which is preliminary data.</text>
</comment>
<dbReference type="AlphaFoldDB" id="A0AAV4NF58"/>
<reference evidence="1 2" key="1">
    <citation type="submission" date="2021-06" db="EMBL/GenBank/DDBJ databases">
        <title>Caerostris extrusa draft genome.</title>
        <authorList>
            <person name="Kono N."/>
            <person name="Arakawa K."/>
        </authorList>
    </citation>
    <scope>NUCLEOTIDE SEQUENCE [LARGE SCALE GENOMIC DNA]</scope>
</reference>
<proteinExistence type="predicted"/>
<protein>
    <submittedName>
        <fullName evidence="1">Uncharacterized protein</fullName>
    </submittedName>
</protein>